<name>A0A819ZPN5_9BILA</name>
<reference evidence="1" key="1">
    <citation type="submission" date="2021-02" db="EMBL/GenBank/DDBJ databases">
        <authorList>
            <person name="Nowell W R."/>
        </authorList>
    </citation>
    <scope>NUCLEOTIDE SEQUENCE</scope>
</reference>
<evidence type="ECO:0000313" key="1">
    <source>
        <dbReference type="EMBL" id="CAF4177294.1"/>
    </source>
</evidence>
<dbReference type="Proteomes" id="UP000663844">
    <property type="component" value="Unassembled WGS sequence"/>
</dbReference>
<evidence type="ECO:0000313" key="2">
    <source>
        <dbReference type="Proteomes" id="UP000663844"/>
    </source>
</evidence>
<dbReference type="EMBL" id="CAJOAZ010008100">
    <property type="protein sequence ID" value="CAF4177294.1"/>
    <property type="molecule type" value="Genomic_DNA"/>
</dbReference>
<sequence length="158" mass="17972">MANFNDNSNPDYINLLPVEFAHTALDLDWNDDEVFRAGYPFSDIPEMESNEGCESYNINSIFDDNFGQPSNIGVAIPILKENDQLTELSVQRQKKEVDSRLGANLTDARNKNYEIHPSQLISYDNEELDDGHENDIKNQISVSNIETLQPLDHVQTKN</sequence>
<accession>A0A819ZPN5</accession>
<proteinExistence type="predicted"/>
<dbReference type="AlphaFoldDB" id="A0A819ZPN5"/>
<organism evidence="1 2">
    <name type="scientific">Adineta steineri</name>
    <dbReference type="NCBI Taxonomy" id="433720"/>
    <lineage>
        <taxon>Eukaryota</taxon>
        <taxon>Metazoa</taxon>
        <taxon>Spiralia</taxon>
        <taxon>Gnathifera</taxon>
        <taxon>Rotifera</taxon>
        <taxon>Eurotatoria</taxon>
        <taxon>Bdelloidea</taxon>
        <taxon>Adinetida</taxon>
        <taxon>Adinetidae</taxon>
        <taxon>Adineta</taxon>
    </lineage>
</organism>
<protein>
    <submittedName>
        <fullName evidence="1">Uncharacterized protein</fullName>
    </submittedName>
</protein>
<comment type="caution">
    <text evidence="1">The sequence shown here is derived from an EMBL/GenBank/DDBJ whole genome shotgun (WGS) entry which is preliminary data.</text>
</comment>
<gene>
    <name evidence="1" type="ORF">OXD698_LOCUS39520</name>
</gene>